<name>A0A162TBF0_9CRUS</name>
<dbReference type="AlphaFoldDB" id="A0A162TBF0"/>
<comment type="caution">
    <text evidence="3">The sequence shown here is derived from an EMBL/GenBank/DDBJ whole genome shotgun (WGS) entry which is preliminary data.</text>
</comment>
<keyword evidence="4" id="KW-1185">Reference proteome</keyword>
<evidence type="ECO:0000256" key="2">
    <source>
        <dbReference type="SAM" id="MobiDB-lite"/>
    </source>
</evidence>
<feature type="compositionally biased region" description="Low complexity" evidence="2">
    <location>
        <begin position="153"/>
        <end position="185"/>
    </location>
</feature>
<feature type="region of interest" description="Disordered" evidence="2">
    <location>
        <begin position="141"/>
        <end position="187"/>
    </location>
</feature>
<accession>A0A162TBF0</accession>
<reference evidence="3 4" key="1">
    <citation type="submission" date="2016-03" db="EMBL/GenBank/DDBJ databases">
        <title>EvidentialGene: Evidence-directed Construction of Genes on Genomes.</title>
        <authorList>
            <person name="Gilbert D.G."/>
            <person name="Choi J.-H."/>
            <person name="Mockaitis K."/>
            <person name="Colbourne J."/>
            <person name="Pfrender M."/>
        </authorList>
    </citation>
    <scope>NUCLEOTIDE SEQUENCE [LARGE SCALE GENOMIC DNA]</scope>
    <source>
        <strain evidence="3 4">Xinb3</strain>
        <tissue evidence="3">Complete organism</tissue>
    </source>
</reference>
<evidence type="ECO:0000256" key="1">
    <source>
        <dbReference type="SAM" id="Coils"/>
    </source>
</evidence>
<proteinExistence type="predicted"/>
<evidence type="ECO:0000313" key="4">
    <source>
        <dbReference type="Proteomes" id="UP000076858"/>
    </source>
</evidence>
<feature type="compositionally biased region" description="Polar residues" evidence="2">
    <location>
        <begin position="261"/>
        <end position="278"/>
    </location>
</feature>
<dbReference type="OrthoDB" id="10058133at2759"/>
<evidence type="ECO:0000313" key="3">
    <source>
        <dbReference type="EMBL" id="KZS22060.1"/>
    </source>
</evidence>
<keyword evidence="1" id="KW-0175">Coiled coil</keyword>
<feature type="coiled-coil region" evidence="1">
    <location>
        <begin position="15"/>
        <end position="49"/>
    </location>
</feature>
<dbReference type="EMBL" id="LRGB01000005">
    <property type="protein sequence ID" value="KZS22060.1"/>
    <property type="molecule type" value="Genomic_DNA"/>
</dbReference>
<feature type="region of interest" description="Disordered" evidence="2">
    <location>
        <begin position="213"/>
        <end position="294"/>
    </location>
</feature>
<organism evidence="3 4">
    <name type="scientific">Daphnia magna</name>
    <dbReference type="NCBI Taxonomy" id="35525"/>
    <lineage>
        <taxon>Eukaryota</taxon>
        <taxon>Metazoa</taxon>
        <taxon>Ecdysozoa</taxon>
        <taxon>Arthropoda</taxon>
        <taxon>Crustacea</taxon>
        <taxon>Branchiopoda</taxon>
        <taxon>Diplostraca</taxon>
        <taxon>Cladocera</taxon>
        <taxon>Anomopoda</taxon>
        <taxon>Daphniidae</taxon>
        <taxon>Daphnia</taxon>
    </lineage>
</organism>
<dbReference type="Proteomes" id="UP000076858">
    <property type="component" value="Unassembled WGS sequence"/>
</dbReference>
<sequence>MHVALAPQMSKEEREAAINQKIEEMRRKNASITQRYQEIENDKKNAENFSLEATQRTKTRVTPENEDKTCCRTVTAETSPKETNANARAAKELRRIKQATLPSVPVTTDFRPQRLSENDLPPPDPVFSYLTDRLREGAFCSPISPAARRKHSTSSQGSEMSIGSSNNSRRTSTTSNSSWTSDSSSKYCGFANYQPPRKYSACRDYVRNRRMSEQMMSSETRENGIGPDNHQGNNQRNCYKDAKKLPENNTTRHRQPEKPATVTSDPNESETSITSPVTRRSGRPTLRRELSVPSSRSENITNWRDRRISYNSTEELGFTFLEEGVARLTVANDEDMNNNSDMINHNLPMPEAAFD</sequence>
<gene>
    <name evidence="3" type="ORF">APZ42_010953</name>
</gene>
<protein>
    <submittedName>
        <fullName evidence="3">Uncharacterized protein</fullName>
    </submittedName>
</protein>